<comment type="caution">
    <text evidence="6">The sequence shown here is derived from an EMBL/GenBank/DDBJ whole genome shotgun (WGS) entry which is preliminary data.</text>
</comment>
<dbReference type="InterPro" id="IPR058627">
    <property type="entry name" value="MdtA-like_C"/>
</dbReference>
<organism evidence="6 7">
    <name type="scientific">Paracoccus niistensis</name>
    <dbReference type="NCBI Taxonomy" id="632935"/>
    <lineage>
        <taxon>Bacteria</taxon>
        <taxon>Pseudomonadati</taxon>
        <taxon>Pseudomonadota</taxon>
        <taxon>Alphaproteobacteria</taxon>
        <taxon>Rhodobacterales</taxon>
        <taxon>Paracoccaceae</taxon>
        <taxon>Paracoccus</taxon>
    </lineage>
</organism>
<dbReference type="PANTHER" id="PTHR30097">
    <property type="entry name" value="CATION EFFLUX SYSTEM PROTEIN CUSB"/>
    <property type="match status" value="1"/>
</dbReference>
<dbReference type="Gene3D" id="1.10.287.470">
    <property type="entry name" value="Helix hairpin bin"/>
    <property type="match status" value="1"/>
</dbReference>
<evidence type="ECO:0000256" key="1">
    <source>
        <dbReference type="ARBA" id="ARBA00009477"/>
    </source>
</evidence>
<feature type="transmembrane region" description="Helical" evidence="4">
    <location>
        <begin position="187"/>
        <end position="207"/>
    </location>
</feature>
<dbReference type="Gene3D" id="2.40.50.100">
    <property type="match status" value="1"/>
</dbReference>
<evidence type="ECO:0000313" key="7">
    <source>
        <dbReference type="Proteomes" id="UP001589799"/>
    </source>
</evidence>
<evidence type="ECO:0000259" key="5">
    <source>
        <dbReference type="Pfam" id="PF25967"/>
    </source>
</evidence>
<dbReference type="NCBIfam" id="TIGR01730">
    <property type="entry name" value="RND_mfp"/>
    <property type="match status" value="1"/>
</dbReference>
<keyword evidence="4" id="KW-1133">Transmembrane helix</keyword>
<name>A0ABV6HZX1_9RHOB</name>
<keyword evidence="2" id="KW-0813">Transport</keyword>
<sequence length="550" mass="57321">MILASLSGASAHEGHAHGDAPPPPNIQTAPRATAASPLFELVAVAADNALTITLDRFDTNEPVSGATIEVETPEGPAVASIDAESYRLDAPWISRPGDHELLFTVTAGADIDFLPATLRIPAAATPPAEEPGARGFLSAASVQEISKAVFAGIGDRLRRNDPAMLAMGGIGFVAGMLVMALMRRRRLAAGVTAAILLVALSSTFAHAETAAPTGGTVVRDVAQRLADGRVFAPKAAQRILAIRTMVASEQEHRRSLELPGRVIADPNASGFVQTAVGGRLSAPPGGFPPLGAKVEAGQVLAFIEPSLAAIDQSSIRQTQAELDQEIAISDRQVERFRKLRASGAVSATQLDEAEITLAGLRERRAALDEMKLVAEELVAPISGVVALANASPGLIAESNTVVFHIIDPARLWIEALSYGGEAIGQTASIADAEGGLIPLRLVGTGFSENSQAQPLHFAIEDNGERIRLGQMVTVVAETSASATGLAVPRDAVIRGANGGDIVYVHTDPEVFESRSVRTEPLDGARVLIVAGVAPGDRVVTQGPELLNQLR</sequence>
<dbReference type="InterPro" id="IPR051909">
    <property type="entry name" value="MFP_Cation_Efflux"/>
</dbReference>
<feature type="region of interest" description="Disordered" evidence="3">
    <location>
        <begin position="7"/>
        <end position="30"/>
    </location>
</feature>
<evidence type="ECO:0000313" key="6">
    <source>
        <dbReference type="EMBL" id="MFC0339530.1"/>
    </source>
</evidence>
<feature type="transmembrane region" description="Helical" evidence="4">
    <location>
        <begin position="163"/>
        <end position="182"/>
    </location>
</feature>
<keyword evidence="4" id="KW-0472">Membrane</keyword>
<gene>
    <name evidence="6" type="ORF">ACFFII_01970</name>
</gene>
<evidence type="ECO:0000256" key="3">
    <source>
        <dbReference type="SAM" id="MobiDB-lite"/>
    </source>
</evidence>
<dbReference type="SUPFAM" id="SSF111369">
    <property type="entry name" value="HlyD-like secretion proteins"/>
    <property type="match status" value="1"/>
</dbReference>
<dbReference type="Pfam" id="PF25967">
    <property type="entry name" value="RND-MFP_C"/>
    <property type="match status" value="1"/>
</dbReference>
<dbReference type="InterPro" id="IPR006143">
    <property type="entry name" value="RND_pump_MFP"/>
</dbReference>
<keyword evidence="7" id="KW-1185">Reference proteome</keyword>
<reference evidence="6 7" key="1">
    <citation type="submission" date="2024-09" db="EMBL/GenBank/DDBJ databases">
        <authorList>
            <person name="Sun Q."/>
            <person name="Mori K."/>
        </authorList>
    </citation>
    <scope>NUCLEOTIDE SEQUENCE [LARGE SCALE GENOMIC DNA]</scope>
    <source>
        <strain evidence="6 7">KCTC 22789</strain>
    </source>
</reference>
<protein>
    <submittedName>
        <fullName evidence="6">Efflux RND transporter periplasmic adaptor subunit</fullName>
    </submittedName>
</protein>
<keyword evidence="4" id="KW-0812">Transmembrane</keyword>
<dbReference type="PANTHER" id="PTHR30097:SF4">
    <property type="entry name" value="SLR6042 PROTEIN"/>
    <property type="match status" value="1"/>
</dbReference>
<dbReference type="Proteomes" id="UP001589799">
    <property type="component" value="Unassembled WGS sequence"/>
</dbReference>
<dbReference type="RefSeq" id="WP_377697202.1">
    <property type="nucleotide sequence ID" value="NZ_JBHLWE010000005.1"/>
</dbReference>
<evidence type="ECO:0000256" key="4">
    <source>
        <dbReference type="SAM" id="Phobius"/>
    </source>
</evidence>
<dbReference type="Gene3D" id="2.40.420.20">
    <property type="match status" value="1"/>
</dbReference>
<comment type="similarity">
    <text evidence="1">Belongs to the membrane fusion protein (MFP) (TC 8.A.1) family.</text>
</comment>
<proteinExistence type="inferred from homology"/>
<accession>A0ABV6HZX1</accession>
<feature type="domain" description="Multidrug resistance protein MdtA-like C-terminal permuted SH3" evidence="5">
    <location>
        <begin position="486"/>
        <end position="542"/>
    </location>
</feature>
<evidence type="ECO:0000256" key="2">
    <source>
        <dbReference type="ARBA" id="ARBA00022448"/>
    </source>
</evidence>
<dbReference type="EMBL" id="JBHLWE010000005">
    <property type="protein sequence ID" value="MFC0339530.1"/>
    <property type="molecule type" value="Genomic_DNA"/>
</dbReference>